<evidence type="ECO:0000256" key="4">
    <source>
        <dbReference type="ARBA" id="ARBA00022679"/>
    </source>
</evidence>
<feature type="compositionally biased region" description="Polar residues" evidence="8">
    <location>
        <begin position="552"/>
        <end position="562"/>
    </location>
</feature>
<feature type="compositionally biased region" description="Low complexity" evidence="8">
    <location>
        <begin position="3092"/>
        <end position="3120"/>
    </location>
</feature>
<feature type="region of interest" description="Disordered" evidence="8">
    <location>
        <begin position="134"/>
        <end position="214"/>
    </location>
</feature>
<evidence type="ECO:0000313" key="12">
    <source>
        <dbReference type="Proteomes" id="UP000186817"/>
    </source>
</evidence>
<feature type="domain" description="RNase H type-1" evidence="10">
    <location>
        <begin position="1250"/>
        <end position="1397"/>
    </location>
</feature>
<dbReference type="EMBL" id="LSRX01000803">
    <property type="protein sequence ID" value="OLP88633.1"/>
    <property type="molecule type" value="Genomic_DNA"/>
</dbReference>
<proteinExistence type="inferred from homology"/>
<dbReference type="Gene3D" id="3.90.550.10">
    <property type="entry name" value="Spore Coat Polysaccharide Biosynthesis Protein SpsA, Chain A"/>
    <property type="match status" value="1"/>
</dbReference>
<feature type="compositionally biased region" description="Low complexity" evidence="8">
    <location>
        <begin position="2324"/>
        <end position="2333"/>
    </location>
</feature>
<dbReference type="OrthoDB" id="532420at2759"/>
<feature type="region of interest" description="Disordered" evidence="8">
    <location>
        <begin position="2432"/>
        <end position="2453"/>
    </location>
</feature>
<evidence type="ECO:0000256" key="6">
    <source>
        <dbReference type="ARBA" id="ARBA00048493"/>
    </source>
</evidence>
<feature type="region of interest" description="Disordered" evidence="8">
    <location>
        <begin position="226"/>
        <end position="350"/>
    </location>
</feature>
<keyword evidence="5" id="KW-0548">Nucleotidyltransferase</keyword>
<dbReference type="InterPro" id="IPR002618">
    <property type="entry name" value="UDPGP_fam"/>
</dbReference>
<dbReference type="Proteomes" id="UP000186817">
    <property type="component" value="Unassembled WGS sequence"/>
</dbReference>
<dbReference type="InterPro" id="IPR029044">
    <property type="entry name" value="Nucleotide-diphossugar_trans"/>
</dbReference>
<dbReference type="SUPFAM" id="SSF56219">
    <property type="entry name" value="DNase I-like"/>
    <property type="match status" value="1"/>
</dbReference>
<feature type="region of interest" description="Disordered" evidence="8">
    <location>
        <begin position="1386"/>
        <end position="1418"/>
    </location>
</feature>
<feature type="region of interest" description="Disordered" evidence="8">
    <location>
        <begin position="504"/>
        <end position="523"/>
    </location>
</feature>
<dbReference type="GO" id="GO:0006048">
    <property type="term" value="P:UDP-N-acetylglucosamine biosynthetic process"/>
    <property type="evidence" value="ECO:0007669"/>
    <property type="project" value="TreeGrafter"/>
</dbReference>
<dbReference type="PROSITE" id="PS50878">
    <property type="entry name" value="RT_POL"/>
    <property type="match status" value="1"/>
</dbReference>
<feature type="region of interest" description="Disordered" evidence="8">
    <location>
        <begin position="543"/>
        <end position="577"/>
    </location>
</feature>
<feature type="compositionally biased region" description="Basic and acidic residues" evidence="8">
    <location>
        <begin position="195"/>
        <end position="214"/>
    </location>
</feature>
<dbReference type="InterPro" id="IPR036691">
    <property type="entry name" value="Endo/exonu/phosph_ase_sf"/>
</dbReference>
<dbReference type="SUPFAM" id="SSF56672">
    <property type="entry name" value="DNA/RNA polymerases"/>
    <property type="match status" value="1"/>
</dbReference>
<dbReference type="Pfam" id="PF13456">
    <property type="entry name" value="RVT_3"/>
    <property type="match status" value="1"/>
</dbReference>
<dbReference type="Gene3D" id="3.30.420.10">
    <property type="entry name" value="Ribonuclease H-like superfamily/Ribonuclease H"/>
    <property type="match status" value="1"/>
</dbReference>
<evidence type="ECO:0000256" key="2">
    <source>
        <dbReference type="ARBA" id="ARBA00010401"/>
    </source>
</evidence>
<feature type="compositionally biased region" description="Acidic residues" evidence="8">
    <location>
        <begin position="2436"/>
        <end position="2449"/>
    </location>
</feature>
<evidence type="ECO:0000256" key="3">
    <source>
        <dbReference type="ARBA" id="ARBA00012457"/>
    </source>
</evidence>
<feature type="domain" description="Reverse transcriptase" evidence="9">
    <location>
        <begin position="1621"/>
        <end position="1897"/>
    </location>
</feature>
<dbReference type="GO" id="GO:0003977">
    <property type="term" value="F:UDP-N-acetylglucosamine diphosphorylase activity"/>
    <property type="evidence" value="ECO:0007669"/>
    <property type="project" value="UniProtKB-EC"/>
</dbReference>
<dbReference type="Gene3D" id="3.60.10.10">
    <property type="entry name" value="Endonuclease/exonuclease/phosphatase"/>
    <property type="match status" value="1"/>
</dbReference>
<dbReference type="Pfam" id="PF01704">
    <property type="entry name" value="UDPGP"/>
    <property type="match status" value="1"/>
</dbReference>
<gene>
    <name evidence="11" type="primary">Uap1</name>
    <name evidence="11" type="ORF">AK812_SmicGene29998</name>
</gene>
<feature type="compositionally biased region" description="Basic and acidic residues" evidence="8">
    <location>
        <begin position="3073"/>
        <end position="3089"/>
    </location>
</feature>
<feature type="compositionally biased region" description="Basic and acidic residues" evidence="8">
    <location>
        <begin position="266"/>
        <end position="292"/>
    </location>
</feature>
<feature type="compositionally biased region" description="Basic residues" evidence="8">
    <location>
        <begin position="293"/>
        <end position="323"/>
    </location>
</feature>
<dbReference type="InterPro" id="IPR043502">
    <property type="entry name" value="DNA/RNA_pol_sf"/>
</dbReference>
<protein>
    <recommendedName>
        <fullName evidence="3">UDP-N-acetylglucosamine diphosphorylase</fullName>
        <ecNumber evidence="3">2.7.7.23</ecNumber>
    </recommendedName>
</protein>
<dbReference type="InterPro" id="IPR036397">
    <property type="entry name" value="RNaseH_sf"/>
</dbReference>
<feature type="region of interest" description="Disordered" evidence="8">
    <location>
        <begin position="2324"/>
        <end position="2382"/>
    </location>
</feature>
<feature type="compositionally biased region" description="Basic and acidic residues" evidence="8">
    <location>
        <begin position="156"/>
        <end position="173"/>
    </location>
</feature>
<dbReference type="CDD" id="cd01650">
    <property type="entry name" value="RT_nLTR_like"/>
    <property type="match status" value="1"/>
</dbReference>
<accession>A0A1Q9D0D6</accession>
<evidence type="ECO:0000256" key="7">
    <source>
        <dbReference type="SAM" id="Coils"/>
    </source>
</evidence>
<dbReference type="SUPFAM" id="SSF53448">
    <property type="entry name" value="Nucleotide-diphospho-sugar transferases"/>
    <property type="match status" value="1"/>
</dbReference>
<feature type="compositionally biased region" description="Polar residues" evidence="8">
    <location>
        <begin position="1395"/>
        <end position="1408"/>
    </location>
</feature>
<dbReference type="PANTHER" id="PTHR11952">
    <property type="entry name" value="UDP- GLUCOSE PYROPHOSPHORYLASE"/>
    <property type="match status" value="1"/>
</dbReference>
<evidence type="ECO:0000256" key="1">
    <source>
        <dbReference type="ARBA" id="ARBA00005208"/>
    </source>
</evidence>
<name>A0A1Q9D0D6_SYMMI</name>
<dbReference type="Pfam" id="PF00078">
    <property type="entry name" value="RVT_1"/>
    <property type="match status" value="1"/>
</dbReference>
<keyword evidence="4" id="KW-0808">Transferase</keyword>
<feature type="region of interest" description="Disordered" evidence="8">
    <location>
        <begin position="2268"/>
        <end position="2290"/>
    </location>
</feature>
<comment type="caution">
    <text evidence="11">The sequence shown here is derived from an EMBL/GenBank/DDBJ whole genome shotgun (WGS) entry which is preliminary data.</text>
</comment>
<dbReference type="InterPro" id="IPR002156">
    <property type="entry name" value="RNaseH_domain"/>
</dbReference>
<evidence type="ECO:0000313" key="11">
    <source>
        <dbReference type="EMBL" id="OLP88633.1"/>
    </source>
</evidence>
<feature type="region of interest" description="Disordered" evidence="8">
    <location>
        <begin position="3153"/>
        <end position="3176"/>
    </location>
</feature>
<dbReference type="PROSITE" id="PS50879">
    <property type="entry name" value="RNASE_H_1"/>
    <property type="match status" value="1"/>
</dbReference>
<dbReference type="SUPFAM" id="SSF53098">
    <property type="entry name" value="Ribonuclease H-like"/>
    <property type="match status" value="1"/>
</dbReference>
<evidence type="ECO:0000256" key="8">
    <source>
        <dbReference type="SAM" id="MobiDB-lite"/>
    </source>
</evidence>
<comment type="similarity">
    <text evidence="2">Belongs to the UDPGP type 1 family.</text>
</comment>
<evidence type="ECO:0000259" key="9">
    <source>
        <dbReference type="PROSITE" id="PS50878"/>
    </source>
</evidence>
<comment type="pathway">
    <text evidence="1">Nucleotide-sugar biosynthesis; UDP-N-acetyl-alpha-D-glucosamine biosynthesis; UDP-N-acetyl-alpha-D-glucosamine from N-acetyl-alpha-D-glucosamine 1-phosphate: step 1/1.</text>
</comment>
<reference evidence="11 12" key="1">
    <citation type="submission" date="2016-02" db="EMBL/GenBank/DDBJ databases">
        <title>Genome analysis of coral dinoflagellate symbionts highlights evolutionary adaptations to a symbiotic lifestyle.</title>
        <authorList>
            <person name="Aranda M."/>
            <person name="Li Y."/>
            <person name="Liew Y.J."/>
            <person name="Baumgarten S."/>
            <person name="Simakov O."/>
            <person name="Wilson M."/>
            <person name="Piel J."/>
            <person name="Ashoor H."/>
            <person name="Bougouffa S."/>
            <person name="Bajic V.B."/>
            <person name="Ryu T."/>
            <person name="Ravasi T."/>
            <person name="Bayer T."/>
            <person name="Micklem G."/>
            <person name="Kim H."/>
            <person name="Bhak J."/>
            <person name="Lajeunesse T.C."/>
            <person name="Voolstra C.R."/>
        </authorList>
    </citation>
    <scope>NUCLEOTIDE SEQUENCE [LARGE SCALE GENOMIC DNA]</scope>
    <source>
        <strain evidence="11 12">CCMP2467</strain>
    </source>
</reference>
<sequence length="3430" mass="381631">MQLWRHPEGILAKSRSLAFPQDMSQELQKRAAVRLRILRFPPVFEVKLPAGQEAPGRVVGLKYDPPMNDRDTGLTIKDIVPDSRMDHHNRSCIEGSRFHLVVTTGFRIEGVNGVHGAGQKLQRALLEDYDIDDELSGDDRGRSPRGAAGYATRAADNAERRIADGREPMDFGGRRRGQKMAPWMGQAFGAAPPQEKPELSGLDTRRPKEKVSELRDYSSRLWNAGGAVAAGAEPPPTGSVKRNAVEDRELELLTGRQRTPGTGVRGHQEDKEPRNRKETEKSSERKGKSEKTKQKHGKEKKKEKHKAKKHKKDKKGKKRKKSKDRCEQARSGPIHLTIRRVDKPPAAGLPRKAMNRFRNAMRAMSGARLGDELDTGAATHSLAETLPAEGWGHVLRKGDARQQEAAAIDSSVDFAATMPPGAMRSAVRFNNEVSVANAERDVVSPMMSEIMHNLDYDDPFARTGMSMISMTSDVSMPTTPQVPNINPLSPGHATSVASLTLTEGEGQPGEAAAEEAMQQFSQARSQFQTPSYQAVQSEYWDYQRRTKRSAPTPAQSAITTPQEGDVPMQTGAQDPEQPPSLVQPFAFEEATAVGLTAAEFGVNINDHTAVNAWLLEPVQNKKQMMAMMSAYHRKVIRPEYYNLVLQLESALKTIDDKVFVAKRELEWMASENRQAQKHHSGLQIITSGWPNYMKPEQRHYMLNWMFSTTPKIRTFVEARGFTLDGTASELGKFMNVLQQDPVTIPQQDQFYSTMTMLTFKSWDTRSAFLERFGGSSGTPLYQDESTPVQGKHIRVTPAAPQWQRKLELPLRVLIACINAHPDHTSSRRLTILWKTLTLMEPAADLEFKEDAKAWARLFYSSENGKFVGRLEVTQELFQVLNSVPTTPHPEHETLWMQQWNAMVWGSSFELDQAEAASYTQAKAESGTTGKGISKGDFSLPSAVEPLTTPPSYCRDLFEYLGYCLTIWAQVLTSRSLECEVVPQCHSVAAATQTTQEAEGLDLEAIREPFWEQLQDHVSNIPQPEPVLVTGDFNVRFQAKHRNDGHCLGPFVYGKGPSFIDHSASSNRTLCRSFLHNQNLVEAASYKTPDLLKHITYRDKAAPPSDWSQFVLDPIPLQQIYTKLEVRLGELALDVSSKVRAYLTNESLLPPPTIPPQVDPIRFQRLDHCFVRHQWLNSVRSCRSLPFAGYPSDHYPLVTEVQVKLAKRSKAIRPHRRLNLTKVTESEKEAFNASLRKHLTGDSADPIPEDHSAAIHIFTDGSGTGGRCTAKSPAGWGFCYHTGEDWHDASGPVVTSSDHPCYVGAEVGSNNTGEVTAILEAVLHAIDHSFRRIVIHSDSAWAINCIKGKWRPKRHKALINYTRYLLRLLPFHSLEWIKAQAGHEGNERADALANRGKTQAARQGTSSQYPDPDHTAPARNSEVTFDQAIPSAAREVFESKKLSARKPWITEATLEKLSAAKAAEASSDHSARLLFNQAKRSAKKDKVKWIHDQLLADPASNHSTVWQTVRRQKQGFRGRKSHLIVSGKPVPWTKTHEAFRDHLEQKQWAKNPRSEEFAAQLKLRPHLFDQSPDLGPFSLEELQQALSQTAKGKAPGPDGIEADLFKLLDHTSELALLDLYNQARSSGSGPETWTEATVVSIFKGKGTDTDPANYRPISLLNASYKIFAAMLKNRISVHCESKLRKTQFGFRPHRGTKHPLFILRRSMEWATMTGRDLHLLFLDWKQAFDSVDHLSMMTALRRFGLHPMELELISSFYAAATFGTQGFSDHTAKGAFCSGIRQGCPLSPYLFIIVLSVVLHDVDDALLSKGVPTNVWSVNHPFFDLEYADDTLLFSLTTPQGQSMLHALESEALLYGMSLNQSKTELLTNPAFQEPKWCFLNGDPVPTTEVVKYLGSHVSWTKAFDTAFSHRRALAEEAHKKLRLVWNSSLPRNEKLKIFQAVFIPTLIYGLDSLTLTTPHLKRIDAFYIRFLRRIVGIKASFYSRVTNNLADAAAEVAQQETQRLQAGAEQAQVDSDEAEREADAAKVLAVEMNKRQAALEKALQEEMMKRQAQMEKELAEKAAQRRAQIEQALAEEAQRKQAALEQAWAEEERRLRSLQAQRAEEAAAASAKAQEQEAKQALHEALVRSALVESQADAKEKDDAKQAFNEALALAMMAKAPIEVQANEGEEVEVDVPEGLKAGDVFHILWEGEEYELAVPEGARPGDPMRVRLTHEAQQDKLKVVVPEDFQPGDSLRVEKGGKKYDVVVPDDMKPGEMLEIAVEEQASQPNLSGFGNSQPSVMPPTATQPRKEVRLDIPSSQNSLGAASPMGAPYLSGLGAAAGASSSQLGLGPSKTLGPNNGTQRPPDMTMSSLHFRPGLAPPGSRTMGPGGYPPLSSSASSPLLANAGAATLPGRRGPQSMAMAGMRAQGPGLMTPDGCLLWEVKLQKSGPDDRLEDDDDEADEEQAGQDHVFSFYDELSPEEQRDLDDQFDRINAQEFENAWVHGADETSFAEQGIQTVPPCLMNWDLKRPPKLQPGANITKLTDVSERKWTAWQTLGLEMYSRDRVAIVIMSGGKDSRIGGQIPKGALDVGLLSHKSIFQLYIERIRRLQHLVQRKFKKAVYIPVYIMCNRDNKEIIEDFFRENEFFGIREQDVLFFTQGDYPICDKRGKYLLEEKHKIAVNPNGNGGIFKALVEEGMVSDMKSRGVTSIYVCSIDNVLAKVGDPVFIGFCDTCKADAGLKTMEKVLPEEQYGIFCSQLYRDVFEDVDGDGKLDSVSKVKASVLEFFEIPEDLKKRRKQAGSGGMPLELSAGNLSQYFFKIDFVKKVAQLHWKKWHLIPKAIPYMDLKLGHKVEPPKQDRNARRMEMFIFDAFQLCKSVVGLQVPRTEYALVKNVSGPSSPQTAVQAVGQLHQQWIIRAGGEFVDKKVAGETEDLKCEISPLVSYDGEDLEGHFLKPLALPFYLPSQMEFTDFSAATAPLARRPSTHYLDWQSDIIRHELEVELHAQLGNVLEMMEDPKKYEYHGERAANEEETLPPTPRDTGPKRPGAAGREVAQGSGSARKDSKQAETNDPSEPLAALEGPPTDTYMDPKKTINSEKRQKYWGRDASPTSARGAPSARSARGAPPSARGGPTSARGSPGEASPRERGFGFAHFSGYGDFLRARGQLSEAEETPLATPSATPGRGAMDSSGRFHKAPRVLVVREIAPAGLLAAWNRAHPGSEVVSFDRVYAVNGKTRVEDMQQELRKSAMIVLKIVRYPQMFAVELRGDTQGPVPIGVRVERPPSDFAPELKVTEVASEGALEQFNLAQIRMGRFHLVVLPGMFIRKANQTQGDPDSMEKIVAGTTPVTLFIRRGDQMISRDIPRTRSMRIRAWVHKISTNFGFFTWHLGGRRPREPEWAGDLTIKWRGVQQGNVIQIGTRNPRLVDVSTLVSPKATASEDSSFT</sequence>
<dbReference type="InterPro" id="IPR012337">
    <property type="entry name" value="RNaseH-like_sf"/>
</dbReference>
<comment type="catalytic activity">
    <reaction evidence="6">
        <text>N-acetyl-alpha-D-glucosamine 1-phosphate + UTP + H(+) = UDP-N-acetyl-alpha-D-glucosamine + diphosphate</text>
        <dbReference type="Rhea" id="RHEA:13509"/>
        <dbReference type="ChEBI" id="CHEBI:15378"/>
        <dbReference type="ChEBI" id="CHEBI:33019"/>
        <dbReference type="ChEBI" id="CHEBI:46398"/>
        <dbReference type="ChEBI" id="CHEBI:57705"/>
        <dbReference type="ChEBI" id="CHEBI:57776"/>
        <dbReference type="EC" id="2.7.7.23"/>
    </reaction>
</comment>
<keyword evidence="7" id="KW-0175">Coiled coil</keyword>
<keyword evidence="12" id="KW-1185">Reference proteome</keyword>
<evidence type="ECO:0000259" key="10">
    <source>
        <dbReference type="PROSITE" id="PS50879"/>
    </source>
</evidence>
<feature type="region of interest" description="Disordered" evidence="8">
    <location>
        <begin position="3010"/>
        <end position="3134"/>
    </location>
</feature>
<dbReference type="EC" id="2.7.7.23" evidence="3"/>
<feature type="coiled-coil region" evidence="7">
    <location>
        <begin position="1982"/>
        <end position="2101"/>
    </location>
</feature>
<dbReference type="GO" id="GO:0004523">
    <property type="term" value="F:RNA-DNA hybrid ribonuclease activity"/>
    <property type="evidence" value="ECO:0007669"/>
    <property type="project" value="InterPro"/>
</dbReference>
<organism evidence="11 12">
    <name type="scientific">Symbiodinium microadriaticum</name>
    <name type="common">Dinoflagellate</name>
    <name type="synonym">Zooxanthella microadriatica</name>
    <dbReference type="NCBI Taxonomy" id="2951"/>
    <lineage>
        <taxon>Eukaryota</taxon>
        <taxon>Sar</taxon>
        <taxon>Alveolata</taxon>
        <taxon>Dinophyceae</taxon>
        <taxon>Suessiales</taxon>
        <taxon>Symbiodiniaceae</taxon>
        <taxon>Symbiodinium</taxon>
    </lineage>
</organism>
<feature type="compositionally biased region" description="Polar residues" evidence="8">
    <location>
        <begin position="2268"/>
        <end position="2289"/>
    </location>
</feature>
<dbReference type="GO" id="GO:0003676">
    <property type="term" value="F:nucleic acid binding"/>
    <property type="evidence" value="ECO:0007669"/>
    <property type="project" value="InterPro"/>
</dbReference>
<dbReference type="InterPro" id="IPR000477">
    <property type="entry name" value="RT_dom"/>
</dbReference>
<evidence type="ECO:0000256" key="5">
    <source>
        <dbReference type="ARBA" id="ARBA00022695"/>
    </source>
</evidence>
<dbReference type="PANTHER" id="PTHR11952:SF2">
    <property type="entry name" value="LD24639P"/>
    <property type="match status" value="1"/>
</dbReference>
<dbReference type="InterPro" id="IPR039741">
    <property type="entry name" value="UDP-sugar_pyrophosphorylase"/>
</dbReference>